<evidence type="ECO:0000259" key="1">
    <source>
        <dbReference type="Pfam" id="PF22205"/>
    </source>
</evidence>
<name>C8W2P1_DESAS</name>
<feature type="domain" description="Csm6 6H" evidence="1">
    <location>
        <begin position="164"/>
        <end position="239"/>
    </location>
</feature>
<dbReference type="Pfam" id="PF22205">
    <property type="entry name" value="Csm6_6H"/>
    <property type="match status" value="1"/>
</dbReference>
<dbReference type="STRING" id="485916.Dtox_2971"/>
<evidence type="ECO:0000313" key="2">
    <source>
        <dbReference type="EMBL" id="ACV63725.1"/>
    </source>
</evidence>
<dbReference type="eggNOG" id="COG0457">
    <property type="taxonomic scope" value="Bacteria"/>
</dbReference>
<dbReference type="InterPro" id="IPR054008">
    <property type="entry name" value="Csm6_6H"/>
</dbReference>
<accession>C8W2P1</accession>
<dbReference type="EMBL" id="CP001720">
    <property type="protein sequence ID" value="ACV63725.1"/>
    <property type="molecule type" value="Genomic_DNA"/>
</dbReference>
<sequence>MDKVLIVTVGGSIEPIFTSITQNKPDFTYFLCSDDTQTPKNKGSYIMVNEGKDGEKPIALRTGLASSEYEIIKIKEIDNLNHCYVTAAGIIQRVRLEYPGSQLIIDYTGGTKSMSAGLAAAAMDDGRCLLSVVKGVRSDLVKVRDGTQRVSKYSADLYIYKRFKLIKELFSKYDYSGCISLILELTDFELPKDIEPEIQAYEVISKGLDAWDKFDHDKAYSFLESYAAYIKDHFGFFINVRRDKESYESEEELTRKVGYNIVFDLLLNAQRRAFRGQYDDGVARMYRALEMLGQITLLNNSPSLKSGDIQVELLPESIRDKYEAMRNTRSGKIEIGLWANFELIKDLKGPISEVIAIYRNQLINETKKRNTSILAHGITPLSKKDYEDMYEPVQLLINEVGEILKLKDRYNEEIQFPREIIFN</sequence>
<dbReference type="OrthoDB" id="9770049at2"/>
<dbReference type="RefSeq" id="WP_015758417.1">
    <property type="nucleotide sequence ID" value="NC_013216.1"/>
</dbReference>
<proteinExistence type="predicted"/>
<dbReference type="HOGENOM" id="CLU_045222_0_0_9"/>
<organism evidence="2 3">
    <name type="scientific">Desulfofarcimen acetoxidans (strain ATCC 49208 / DSM 771 / KCTC 5769 / VKM B-1644 / 5575)</name>
    <name type="common">Desulfotomaculum acetoxidans</name>
    <dbReference type="NCBI Taxonomy" id="485916"/>
    <lineage>
        <taxon>Bacteria</taxon>
        <taxon>Bacillati</taxon>
        <taxon>Bacillota</taxon>
        <taxon>Clostridia</taxon>
        <taxon>Eubacteriales</taxon>
        <taxon>Peptococcaceae</taxon>
        <taxon>Desulfofarcimen</taxon>
    </lineage>
</organism>
<dbReference type="Proteomes" id="UP000002217">
    <property type="component" value="Chromosome"/>
</dbReference>
<protein>
    <submittedName>
        <fullName evidence="2">CRISPR-associated protein, TIGR02710 family</fullName>
    </submittedName>
</protein>
<gene>
    <name evidence="2" type="ordered locus">Dtox_2971</name>
</gene>
<reference evidence="2 3" key="1">
    <citation type="journal article" date="2009" name="Stand. Genomic Sci.">
        <title>Complete genome sequence of Desulfotomaculum acetoxidans type strain (5575).</title>
        <authorList>
            <person name="Spring S."/>
            <person name="Lapidus A."/>
            <person name="Schroder M."/>
            <person name="Gleim D."/>
            <person name="Sims D."/>
            <person name="Meincke L."/>
            <person name="Glavina Del Rio T."/>
            <person name="Tice H."/>
            <person name="Copeland A."/>
            <person name="Cheng J.F."/>
            <person name="Lucas S."/>
            <person name="Chen F."/>
            <person name="Nolan M."/>
            <person name="Bruce D."/>
            <person name="Goodwin L."/>
            <person name="Pitluck S."/>
            <person name="Ivanova N."/>
            <person name="Mavromatis K."/>
            <person name="Mikhailova N."/>
            <person name="Pati A."/>
            <person name="Chen A."/>
            <person name="Palaniappan K."/>
            <person name="Land M."/>
            <person name="Hauser L."/>
            <person name="Chang Y.J."/>
            <person name="Jeffries C.D."/>
            <person name="Chain P."/>
            <person name="Saunders E."/>
            <person name="Brettin T."/>
            <person name="Detter J.C."/>
            <person name="Goker M."/>
            <person name="Bristow J."/>
            <person name="Eisen J.A."/>
            <person name="Markowitz V."/>
            <person name="Hugenholtz P."/>
            <person name="Kyrpides N.C."/>
            <person name="Klenk H.P."/>
            <person name="Han C."/>
        </authorList>
    </citation>
    <scope>NUCLEOTIDE SEQUENCE [LARGE SCALE GENOMIC DNA]</scope>
    <source>
        <strain evidence="3">ATCC 49208 / DSM 771 / VKM B-1644</strain>
    </source>
</reference>
<dbReference type="AlphaFoldDB" id="C8W2P1"/>
<evidence type="ECO:0000313" key="3">
    <source>
        <dbReference type="Proteomes" id="UP000002217"/>
    </source>
</evidence>
<dbReference type="InterPro" id="IPR014082">
    <property type="entry name" value="CRISPR-assoc_prot_Cas02710"/>
</dbReference>
<dbReference type="NCBIfam" id="TIGR02710">
    <property type="entry name" value="TIGR02710 family CRISPR-associated CARF protein"/>
    <property type="match status" value="1"/>
</dbReference>
<dbReference type="KEGG" id="dae:Dtox_2971"/>
<keyword evidence="3" id="KW-1185">Reference proteome</keyword>
<dbReference type="Pfam" id="PF09670">
    <property type="entry name" value="Cas_Cas02710"/>
    <property type="match status" value="1"/>
</dbReference>